<accession>A0A2I4FQT8</accession>
<name>A0A2I4FQT8_JUGRE</name>
<dbReference type="OrthoDB" id="668173at2759"/>
<dbReference type="Pfam" id="PF02362">
    <property type="entry name" value="B3"/>
    <property type="match status" value="1"/>
</dbReference>
<keyword evidence="7" id="KW-1185">Reference proteome</keyword>
<dbReference type="RefSeq" id="XP_018834012.1">
    <property type="nucleotide sequence ID" value="XM_018978467.1"/>
</dbReference>
<keyword evidence="2" id="KW-0805">Transcription regulation</keyword>
<dbReference type="InterPro" id="IPR005508">
    <property type="entry name" value="At2g31720-like"/>
</dbReference>
<evidence type="ECO:0000256" key="2">
    <source>
        <dbReference type="ARBA" id="ARBA00023015"/>
    </source>
</evidence>
<feature type="region of interest" description="Disordered" evidence="6">
    <location>
        <begin position="55"/>
        <end position="81"/>
    </location>
</feature>
<dbReference type="PANTHER" id="PTHR31541">
    <property type="entry name" value="B3 DOMAIN PLANT PROTEIN-RELATED"/>
    <property type="match status" value="1"/>
</dbReference>
<dbReference type="Gramene" id="Jr01_02330_p1">
    <property type="protein sequence ID" value="cds.Jr01_02330_p1"/>
    <property type="gene ID" value="Jr01_02330"/>
</dbReference>
<comment type="subcellular location">
    <subcellularLocation>
        <location evidence="1">Nucleus</location>
    </subcellularLocation>
</comment>
<sequence>MAGKRKLSEWVNGKEVNLEEFSEEFRAAMTLLAIKHAKADEKIAMALLERAKRSRFTEEHAKTKPKPIQSSHSQTYQHFGPYSPPDCPPVPSLSGLIIGACSKPFEKQLTPTDVRTDQCRLSFNKADVENFLLPLLNKSDDLVRGTPVTVYDMNGRKECSMTFKRWASKFHVLTEGWNKFCKEHELRKYEDFVTVWMFRHVRSGELCFVLSMRRMPVFKPLKRSRTTNDN</sequence>
<dbReference type="GO" id="GO:0003677">
    <property type="term" value="F:DNA binding"/>
    <property type="evidence" value="ECO:0007669"/>
    <property type="project" value="UniProtKB-KW"/>
</dbReference>
<evidence type="ECO:0000313" key="7">
    <source>
        <dbReference type="Proteomes" id="UP000235220"/>
    </source>
</evidence>
<gene>
    <name evidence="8" type="primary">LOC109001266</name>
</gene>
<dbReference type="PANTHER" id="PTHR31541:SF28">
    <property type="entry name" value="TF-B3 DOMAIN-CONTAINING PROTEIN"/>
    <property type="match status" value="1"/>
</dbReference>
<evidence type="ECO:0000256" key="1">
    <source>
        <dbReference type="ARBA" id="ARBA00004123"/>
    </source>
</evidence>
<proteinExistence type="predicted"/>
<organism evidence="7 8">
    <name type="scientific">Juglans regia</name>
    <name type="common">English walnut</name>
    <dbReference type="NCBI Taxonomy" id="51240"/>
    <lineage>
        <taxon>Eukaryota</taxon>
        <taxon>Viridiplantae</taxon>
        <taxon>Streptophyta</taxon>
        <taxon>Embryophyta</taxon>
        <taxon>Tracheophyta</taxon>
        <taxon>Spermatophyta</taxon>
        <taxon>Magnoliopsida</taxon>
        <taxon>eudicotyledons</taxon>
        <taxon>Gunneridae</taxon>
        <taxon>Pentapetalae</taxon>
        <taxon>rosids</taxon>
        <taxon>fabids</taxon>
        <taxon>Fagales</taxon>
        <taxon>Juglandaceae</taxon>
        <taxon>Juglans</taxon>
    </lineage>
</organism>
<dbReference type="Proteomes" id="UP000235220">
    <property type="component" value="Chromosome 1"/>
</dbReference>
<keyword evidence="3" id="KW-0238">DNA-binding</keyword>
<dbReference type="SUPFAM" id="SSF101936">
    <property type="entry name" value="DNA-binding pseudobarrel domain"/>
    <property type="match status" value="1"/>
</dbReference>
<dbReference type="GeneID" id="109001266"/>
<reference evidence="8" key="1">
    <citation type="submission" date="2025-08" db="UniProtKB">
        <authorList>
            <consortium name="RefSeq"/>
        </authorList>
    </citation>
    <scope>IDENTIFICATION</scope>
    <source>
        <tissue evidence="8">Leaves</tissue>
    </source>
</reference>
<evidence type="ECO:0000256" key="6">
    <source>
        <dbReference type="SAM" id="MobiDB-lite"/>
    </source>
</evidence>
<feature type="compositionally biased region" description="Polar residues" evidence="6">
    <location>
        <begin position="68"/>
        <end position="77"/>
    </location>
</feature>
<dbReference type="InterPro" id="IPR015300">
    <property type="entry name" value="DNA-bd_pseudobarrel_sf"/>
</dbReference>
<dbReference type="CDD" id="cd10017">
    <property type="entry name" value="B3_DNA"/>
    <property type="match status" value="1"/>
</dbReference>
<evidence type="ECO:0000256" key="5">
    <source>
        <dbReference type="ARBA" id="ARBA00023242"/>
    </source>
</evidence>
<dbReference type="Gene3D" id="2.40.330.10">
    <property type="entry name" value="DNA-binding pseudobarrel domain"/>
    <property type="match status" value="1"/>
</dbReference>
<dbReference type="InterPro" id="IPR003340">
    <property type="entry name" value="B3_DNA-bd"/>
</dbReference>
<evidence type="ECO:0000256" key="3">
    <source>
        <dbReference type="ARBA" id="ARBA00023125"/>
    </source>
</evidence>
<keyword evidence="4" id="KW-0804">Transcription</keyword>
<dbReference type="GO" id="GO:0005634">
    <property type="term" value="C:nucleus"/>
    <property type="evidence" value="ECO:0007669"/>
    <property type="project" value="UniProtKB-SubCell"/>
</dbReference>
<dbReference type="AlphaFoldDB" id="A0A2I4FQT8"/>
<evidence type="ECO:0000313" key="8">
    <source>
        <dbReference type="RefSeq" id="XP_018834012.1"/>
    </source>
</evidence>
<evidence type="ECO:0000256" key="4">
    <source>
        <dbReference type="ARBA" id="ARBA00023163"/>
    </source>
</evidence>
<protein>
    <submittedName>
        <fullName evidence="8">Uncharacterized protein LOC109001266</fullName>
    </submittedName>
</protein>
<dbReference type="SMART" id="SM01019">
    <property type="entry name" value="B3"/>
    <property type="match status" value="1"/>
</dbReference>
<keyword evidence="5" id="KW-0539">Nucleus</keyword>
<dbReference type="KEGG" id="jre:109001266"/>